<feature type="compositionally biased region" description="Gly residues" evidence="1">
    <location>
        <begin position="1"/>
        <end position="11"/>
    </location>
</feature>
<evidence type="ECO:0000256" key="1">
    <source>
        <dbReference type="SAM" id="MobiDB-lite"/>
    </source>
</evidence>
<organism evidence="2 3">
    <name type="scientific">Knipowitschia caucasica</name>
    <name type="common">Caucasian dwarf goby</name>
    <name type="synonym">Pomatoschistus caucasicus</name>
    <dbReference type="NCBI Taxonomy" id="637954"/>
    <lineage>
        <taxon>Eukaryota</taxon>
        <taxon>Metazoa</taxon>
        <taxon>Chordata</taxon>
        <taxon>Craniata</taxon>
        <taxon>Vertebrata</taxon>
        <taxon>Euteleostomi</taxon>
        <taxon>Actinopterygii</taxon>
        <taxon>Neopterygii</taxon>
        <taxon>Teleostei</taxon>
        <taxon>Neoteleostei</taxon>
        <taxon>Acanthomorphata</taxon>
        <taxon>Gobiaria</taxon>
        <taxon>Gobiiformes</taxon>
        <taxon>Gobioidei</taxon>
        <taxon>Gobiidae</taxon>
        <taxon>Gobiinae</taxon>
        <taxon>Knipowitschia</taxon>
    </lineage>
</organism>
<feature type="region of interest" description="Disordered" evidence="1">
    <location>
        <begin position="1"/>
        <end position="72"/>
    </location>
</feature>
<name>A0AAV2MJT9_KNICA</name>
<accession>A0AAV2MJT9</accession>
<protein>
    <submittedName>
        <fullName evidence="2">Uncharacterized protein</fullName>
    </submittedName>
</protein>
<dbReference type="EMBL" id="OZ035830">
    <property type="protein sequence ID" value="CAL1613691.1"/>
    <property type="molecule type" value="Genomic_DNA"/>
</dbReference>
<evidence type="ECO:0000313" key="2">
    <source>
        <dbReference type="EMBL" id="CAL1613691.1"/>
    </source>
</evidence>
<evidence type="ECO:0000313" key="3">
    <source>
        <dbReference type="Proteomes" id="UP001497482"/>
    </source>
</evidence>
<dbReference type="Proteomes" id="UP001497482">
    <property type="component" value="Chromosome 8"/>
</dbReference>
<proteinExistence type="predicted"/>
<reference evidence="2 3" key="1">
    <citation type="submission" date="2024-04" db="EMBL/GenBank/DDBJ databases">
        <authorList>
            <person name="Waldvogel A.-M."/>
            <person name="Schoenle A."/>
        </authorList>
    </citation>
    <scope>NUCLEOTIDE SEQUENCE [LARGE SCALE GENOMIC DNA]</scope>
</reference>
<dbReference type="AlphaFoldDB" id="A0AAV2MJT9"/>
<sequence>MVLGLLGGSGAKRGSRSASMKRMGLGEGEGWASDGGGREKTDRWRRGRCGGRKGLLGKSGEESGEDSPSGEVWGLVERGGVVLHGGWGCWVRGEGGGRGLFFPLDPRGGP</sequence>
<feature type="compositionally biased region" description="Gly residues" evidence="1">
    <location>
        <begin position="25"/>
        <end position="35"/>
    </location>
</feature>
<keyword evidence="3" id="KW-1185">Reference proteome</keyword>
<gene>
    <name evidence="2" type="ORF">KC01_LOCUS39861</name>
</gene>